<dbReference type="AlphaFoldDB" id="A0A1I5S317"/>
<proteinExistence type="predicted"/>
<name>A0A1I5S317_9BACT</name>
<evidence type="ECO:0000313" key="1">
    <source>
        <dbReference type="EMBL" id="SFP65124.1"/>
    </source>
</evidence>
<reference evidence="1 2" key="1">
    <citation type="submission" date="2016-10" db="EMBL/GenBank/DDBJ databases">
        <authorList>
            <person name="de Groot N.N."/>
        </authorList>
    </citation>
    <scope>NUCLEOTIDE SEQUENCE [LARGE SCALE GENOMIC DNA]</scope>
    <source>
        <strain evidence="1 2">EP1-55-1</strain>
    </source>
</reference>
<protein>
    <submittedName>
        <fullName evidence="1">Uncharacterized protein</fullName>
    </submittedName>
</protein>
<feature type="non-terminal residue" evidence="1">
    <location>
        <position position="1"/>
    </location>
</feature>
<gene>
    <name evidence="1" type="ORF">SAMN05216234_13029</name>
</gene>
<dbReference type="Proteomes" id="UP000199227">
    <property type="component" value="Unassembled WGS sequence"/>
</dbReference>
<accession>A0A1I5S317</accession>
<sequence length="42" mass="4962">YKLYNIAGKVVTHARKITLKVNEEFAKLLQNIRHKAYEMSLE</sequence>
<keyword evidence="2" id="KW-1185">Reference proteome</keyword>
<dbReference type="EMBL" id="FOXB01000030">
    <property type="protein sequence ID" value="SFP65124.1"/>
    <property type="molecule type" value="Genomic_DNA"/>
</dbReference>
<organism evidence="1 2">
    <name type="scientific">Hydrogenimonas thermophila</name>
    <dbReference type="NCBI Taxonomy" id="223786"/>
    <lineage>
        <taxon>Bacteria</taxon>
        <taxon>Pseudomonadati</taxon>
        <taxon>Campylobacterota</taxon>
        <taxon>Epsilonproteobacteria</taxon>
        <taxon>Campylobacterales</taxon>
        <taxon>Hydrogenimonadaceae</taxon>
        <taxon>Hydrogenimonas</taxon>
    </lineage>
</organism>
<evidence type="ECO:0000313" key="2">
    <source>
        <dbReference type="Proteomes" id="UP000199227"/>
    </source>
</evidence>